<organism evidence="9 10">
    <name type="scientific">Desulforudis audaxviator (strain MP104C)</name>
    <dbReference type="NCBI Taxonomy" id="477974"/>
    <lineage>
        <taxon>Bacteria</taxon>
        <taxon>Bacillati</taxon>
        <taxon>Bacillota</taxon>
        <taxon>Clostridia</taxon>
        <taxon>Thermoanaerobacterales</taxon>
        <taxon>Candidatus Desulforudaceae</taxon>
        <taxon>Candidatus Desulforudis</taxon>
    </lineage>
</organism>
<dbReference type="eggNOG" id="COG2111">
    <property type="taxonomic scope" value="Bacteria"/>
</dbReference>
<keyword evidence="5 7" id="KW-1133">Transmembrane helix</keyword>
<feature type="transmembrane region" description="Helical" evidence="7">
    <location>
        <begin position="111"/>
        <end position="133"/>
    </location>
</feature>
<dbReference type="PANTHER" id="PTHR33932">
    <property type="entry name" value="NA(+)/H(+) ANTIPORTER SUBUNIT B"/>
    <property type="match status" value="1"/>
</dbReference>
<keyword evidence="10" id="KW-1185">Reference proteome</keyword>
<reference evidence="9 10" key="2">
    <citation type="journal article" date="2008" name="Science">
        <title>Environmental genomics reveals a single-species ecosystem deep within Earth.</title>
        <authorList>
            <person name="Chivian D."/>
            <person name="Brodie E.L."/>
            <person name="Alm E.J."/>
            <person name="Culley D.E."/>
            <person name="Dehal P.S."/>
            <person name="Desantis T.Z."/>
            <person name="Gihring T.M."/>
            <person name="Lapidus A."/>
            <person name="Lin L.H."/>
            <person name="Lowry S.R."/>
            <person name="Moser D.P."/>
            <person name="Richardson P.M."/>
            <person name="Southam G."/>
            <person name="Wanger G."/>
            <person name="Pratt L.M."/>
            <person name="Andersen G.L."/>
            <person name="Hazen T.C."/>
            <person name="Brockman F.J."/>
            <person name="Arkin A.P."/>
            <person name="Onstott T.C."/>
        </authorList>
    </citation>
    <scope>NUCLEOTIDE SEQUENCE [LARGE SCALE GENOMIC DNA]</scope>
    <source>
        <strain evidence="9 10">MP104C</strain>
    </source>
</reference>
<accession>B1I6I7</accession>
<dbReference type="HOGENOM" id="CLU_101659_3_1_9"/>
<evidence type="ECO:0000256" key="4">
    <source>
        <dbReference type="ARBA" id="ARBA00022692"/>
    </source>
</evidence>
<dbReference type="AlphaFoldDB" id="B1I6I7"/>
<dbReference type="InterPro" id="IPR050622">
    <property type="entry name" value="CPA3_antiporter_subunitB"/>
</dbReference>
<dbReference type="Proteomes" id="UP000008544">
    <property type="component" value="Chromosome"/>
</dbReference>
<protein>
    <submittedName>
        <fullName evidence="9">Na+/H+ antiporter MnhB subunit-related protein</fullName>
    </submittedName>
</protein>
<dbReference type="OrthoDB" id="9798859at2"/>
<evidence type="ECO:0000256" key="7">
    <source>
        <dbReference type="SAM" id="Phobius"/>
    </source>
</evidence>
<feature type="transmembrane region" description="Helical" evidence="7">
    <location>
        <begin position="40"/>
        <end position="57"/>
    </location>
</feature>
<gene>
    <name evidence="9" type="ordered locus">Daud_2163</name>
</gene>
<feature type="domain" description="Na+/H+ antiporter MnhB subunit-related protein" evidence="8">
    <location>
        <begin position="9"/>
        <end position="130"/>
    </location>
</feature>
<dbReference type="InterPro" id="IPR007182">
    <property type="entry name" value="MnhB"/>
</dbReference>
<keyword evidence="6 7" id="KW-0472">Membrane</keyword>
<evidence type="ECO:0000313" key="9">
    <source>
        <dbReference type="EMBL" id="ACA60650.1"/>
    </source>
</evidence>
<evidence type="ECO:0000256" key="1">
    <source>
        <dbReference type="ARBA" id="ARBA00004651"/>
    </source>
</evidence>
<evidence type="ECO:0000259" key="8">
    <source>
        <dbReference type="Pfam" id="PF04039"/>
    </source>
</evidence>
<evidence type="ECO:0000313" key="10">
    <source>
        <dbReference type="Proteomes" id="UP000008544"/>
    </source>
</evidence>
<feature type="transmembrane region" description="Helical" evidence="7">
    <location>
        <begin position="69"/>
        <end position="91"/>
    </location>
</feature>
<evidence type="ECO:0000256" key="2">
    <source>
        <dbReference type="ARBA" id="ARBA00009425"/>
    </source>
</evidence>
<comment type="similarity">
    <text evidence="2">Belongs to the CPA3 antiporters (TC 2.A.63) subunit B family.</text>
</comment>
<dbReference type="EMBL" id="CP000860">
    <property type="protein sequence ID" value="ACA60650.1"/>
    <property type="molecule type" value="Genomic_DNA"/>
</dbReference>
<dbReference type="STRING" id="477974.Daud_2163"/>
<evidence type="ECO:0000256" key="5">
    <source>
        <dbReference type="ARBA" id="ARBA00022989"/>
    </source>
</evidence>
<dbReference type="RefSeq" id="WP_012303225.1">
    <property type="nucleotide sequence ID" value="NC_010424.1"/>
</dbReference>
<dbReference type="KEGG" id="dau:Daud_2163"/>
<evidence type="ECO:0000256" key="6">
    <source>
        <dbReference type="ARBA" id="ARBA00023136"/>
    </source>
</evidence>
<feature type="transmembrane region" description="Helical" evidence="7">
    <location>
        <begin position="12"/>
        <end position="34"/>
    </location>
</feature>
<dbReference type="Pfam" id="PF04039">
    <property type="entry name" value="MnhB"/>
    <property type="match status" value="1"/>
</dbReference>
<comment type="subcellular location">
    <subcellularLocation>
        <location evidence="1">Cell membrane</location>
        <topology evidence="1">Multi-pass membrane protein</topology>
    </subcellularLocation>
</comment>
<sequence length="143" mass="15167">MRKGFGGIVLNIAFRFLLPFIIVFAIAVLVHGHYSPGGGFQAGALLGVAVILVQLVQGRDAKWVGRREAVTLSCIGALIYLGIGMLSFFWGGNFLDYGVIPVEATAAKARALGILGVEVGVTLAVMGVTIIMFDSLTRERGEE</sequence>
<dbReference type="GO" id="GO:0005886">
    <property type="term" value="C:plasma membrane"/>
    <property type="evidence" value="ECO:0007669"/>
    <property type="project" value="UniProtKB-SubCell"/>
</dbReference>
<dbReference type="PANTHER" id="PTHR33932:SF4">
    <property type="entry name" value="NA(+)_H(+) ANTIPORTER SUBUNIT B"/>
    <property type="match status" value="1"/>
</dbReference>
<reference evidence="10" key="1">
    <citation type="submission" date="2007-10" db="EMBL/GenBank/DDBJ databases">
        <title>Complete sequence of chromosome of Desulforudis audaxviator MP104C.</title>
        <authorList>
            <person name="Copeland A."/>
            <person name="Lucas S."/>
            <person name="Lapidus A."/>
            <person name="Barry K."/>
            <person name="Glavina del Rio T."/>
            <person name="Dalin E."/>
            <person name="Tice H."/>
            <person name="Bruce D."/>
            <person name="Pitluck S."/>
            <person name="Lowry S.R."/>
            <person name="Larimer F."/>
            <person name="Land M.L."/>
            <person name="Hauser L."/>
            <person name="Kyrpides N."/>
            <person name="Ivanova N.N."/>
            <person name="Richardson P."/>
        </authorList>
    </citation>
    <scope>NUCLEOTIDE SEQUENCE [LARGE SCALE GENOMIC DNA]</scope>
    <source>
        <strain evidence="10">MP104C</strain>
    </source>
</reference>
<name>B1I6I7_DESAP</name>
<proteinExistence type="inferred from homology"/>
<keyword evidence="3" id="KW-1003">Cell membrane</keyword>
<keyword evidence="4 7" id="KW-0812">Transmembrane</keyword>
<evidence type="ECO:0000256" key="3">
    <source>
        <dbReference type="ARBA" id="ARBA00022475"/>
    </source>
</evidence>